<organism evidence="1">
    <name type="scientific">marine sediment metagenome</name>
    <dbReference type="NCBI Taxonomy" id="412755"/>
    <lineage>
        <taxon>unclassified sequences</taxon>
        <taxon>metagenomes</taxon>
        <taxon>ecological metagenomes</taxon>
    </lineage>
</organism>
<reference evidence="1" key="1">
    <citation type="journal article" date="2014" name="Front. Microbiol.">
        <title>High frequency of phylogenetically diverse reductive dehalogenase-homologous genes in deep subseafloor sedimentary metagenomes.</title>
        <authorList>
            <person name="Kawai M."/>
            <person name="Futagami T."/>
            <person name="Toyoda A."/>
            <person name="Takaki Y."/>
            <person name="Nishi S."/>
            <person name="Hori S."/>
            <person name="Arai W."/>
            <person name="Tsubouchi T."/>
            <person name="Morono Y."/>
            <person name="Uchiyama I."/>
            <person name="Ito T."/>
            <person name="Fujiyama A."/>
            <person name="Inagaki F."/>
            <person name="Takami H."/>
        </authorList>
    </citation>
    <scope>NUCLEOTIDE SEQUENCE</scope>
    <source>
        <strain evidence="1">Expedition CK06-06</strain>
    </source>
</reference>
<sequence>MSEYIVSDVKAEHVMGVAKFAAALDMSCSTKRFTRKDIEEALSISTELSRRATSVAVQLKFVNPLTQNEMQFMGKSELRYAARDQLPIFFRERLQDYPPFLVFLVFLSQGYNHVQAVSLARSIFNIQASKYLIGKTFRQWGIYAGLLELIDGQLSATFKPFDIMDFAIVKRLEAALETDLRTKAFVINELGTEVVSDLYQKGLPFMALPDGLQKFEYQPKDVLGPVGSLFESFISSIQPTSPLSSQTTPTSTKHPLSYIVPIADSLLNQKAILKTHKNLAYGVAGFRNAASHGPDPDTGLHWQISPHASLVGILLTIITMRSIHQY</sequence>
<comment type="caution">
    <text evidence="1">The sequence shown here is derived from an EMBL/GenBank/DDBJ whole genome shotgun (WGS) entry which is preliminary data.</text>
</comment>
<accession>X0RH72</accession>
<feature type="non-terminal residue" evidence="1">
    <location>
        <position position="326"/>
    </location>
</feature>
<gene>
    <name evidence="1" type="ORF">S01H1_14718</name>
</gene>
<protein>
    <submittedName>
        <fullName evidence="1">Uncharacterized protein</fullName>
    </submittedName>
</protein>
<evidence type="ECO:0000313" key="1">
    <source>
        <dbReference type="EMBL" id="GAF68113.1"/>
    </source>
</evidence>
<proteinExistence type="predicted"/>
<dbReference type="AlphaFoldDB" id="X0RH72"/>
<name>X0RH72_9ZZZZ</name>
<dbReference type="EMBL" id="BARS01007666">
    <property type="protein sequence ID" value="GAF68113.1"/>
    <property type="molecule type" value="Genomic_DNA"/>
</dbReference>